<dbReference type="PANTHER" id="PTHR23505">
    <property type="entry name" value="SPINSTER"/>
    <property type="match status" value="1"/>
</dbReference>
<evidence type="ECO:0000313" key="9">
    <source>
        <dbReference type="Ensembl" id="ENSCMIP00000044311.1"/>
    </source>
</evidence>
<feature type="transmembrane region" description="Helical" evidence="7">
    <location>
        <begin position="245"/>
        <end position="266"/>
    </location>
</feature>
<dbReference type="CDD" id="cd17328">
    <property type="entry name" value="MFS_spinster_like"/>
    <property type="match status" value="1"/>
</dbReference>
<feature type="transmembrane region" description="Helical" evidence="7">
    <location>
        <begin position="124"/>
        <end position="148"/>
    </location>
</feature>
<dbReference type="PROSITE" id="PS50850">
    <property type="entry name" value="MFS"/>
    <property type="match status" value="1"/>
</dbReference>
<evidence type="ECO:0000256" key="7">
    <source>
        <dbReference type="SAM" id="Phobius"/>
    </source>
</evidence>
<keyword evidence="2" id="KW-0813">Transport</keyword>
<feature type="transmembrane region" description="Helical" evidence="7">
    <location>
        <begin position="99"/>
        <end position="118"/>
    </location>
</feature>
<reference evidence="9" key="4">
    <citation type="submission" date="2025-08" db="UniProtKB">
        <authorList>
            <consortium name="Ensembl"/>
        </authorList>
    </citation>
    <scope>IDENTIFICATION</scope>
</reference>
<feature type="transmembrane region" description="Helical" evidence="7">
    <location>
        <begin position="428"/>
        <end position="456"/>
    </location>
</feature>
<evidence type="ECO:0000313" key="10">
    <source>
        <dbReference type="Proteomes" id="UP000314986"/>
    </source>
</evidence>
<keyword evidence="3 7" id="KW-0812">Transmembrane</keyword>
<feature type="transmembrane region" description="Helical" evidence="7">
    <location>
        <begin position="12"/>
        <end position="27"/>
    </location>
</feature>
<keyword evidence="4 7" id="KW-1133">Transmembrane helix</keyword>
<name>A0A4W3JZ45_CALMI</name>
<dbReference type="OMA" id="VFCGGWL"/>
<dbReference type="AlphaFoldDB" id="A0A4W3JZ45"/>
<evidence type="ECO:0000256" key="6">
    <source>
        <dbReference type="ARBA" id="ARBA00024338"/>
    </source>
</evidence>
<dbReference type="PANTHER" id="PTHR23505:SF4">
    <property type="entry name" value="SPHINGOSINE-1-PHOSPHATE TRANSPORTER SPNS2"/>
    <property type="match status" value="1"/>
</dbReference>
<sequence length="481" mass="53010">ECCGRQSPQIKLLVHFMAVVGYCWLTVRHPPPPSESSPCGARTHILLPTKHTVNSLYSIYPASDLLLKSLSAYFLVFIFSFMVATPIFGFLGDRFNRKFILSCGIFFWSAVTITSSFITKPNFWLLLFTRALVGFGEASYSTIAPTMIADMFTKDTRTCMLCFFYLAIPLGSGLGYILGSSVTQAAGDWHWALRVTPAMGLTAGTLIILLVPEPKRGAADQHTVKLRAGTSWSRDMKAVIKIPSFVFLSLASASVAFATGVLGMWIPLYLFRAEVVQKHIEPCTREPCSGRDSLIFGIITCITGFLGLILGVAATRWYRTKTARSDPLVCAFGMLSSSIFISLIFVFARFSILGAYICIFIGETLLFLNWAITADILMYVVIPTRRSTAVALQSFTSHLLGDAGSPYLIGVISDVIQHSKPDLYLWEFLSLGYALMLCPFIIVLGGTFFLATAHYIKYVLVPVSKFPLHTPRPTASAYQEG</sequence>
<keyword evidence="5 7" id="KW-0472">Membrane</keyword>
<dbReference type="Ensembl" id="ENSCMIT00000044947.1">
    <property type="protein sequence ID" value="ENSCMIP00000044311.1"/>
    <property type="gene ID" value="ENSCMIG00000018344.1"/>
</dbReference>
<dbReference type="GeneTree" id="ENSGT00390000005976"/>
<accession>A0A4W3JZ45</accession>
<evidence type="ECO:0000256" key="1">
    <source>
        <dbReference type="ARBA" id="ARBA00004141"/>
    </source>
</evidence>
<comment type="similarity">
    <text evidence="6">Belongs to the major facilitator superfamily. Spinster (TC 2.A.1.49) family.</text>
</comment>
<dbReference type="InterPro" id="IPR011701">
    <property type="entry name" value="MFS"/>
</dbReference>
<evidence type="ECO:0000256" key="3">
    <source>
        <dbReference type="ARBA" id="ARBA00022692"/>
    </source>
</evidence>
<proteinExistence type="inferred from homology"/>
<dbReference type="GO" id="GO:0016020">
    <property type="term" value="C:membrane"/>
    <property type="evidence" value="ECO:0007669"/>
    <property type="project" value="UniProtKB-SubCell"/>
</dbReference>
<dbReference type="Proteomes" id="UP000314986">
    <property type="component" value="Unassembled WGS sequence"/>
</dbReference>
<dbReference type="InterPro" id="IPR020846">
    <property type="entry name" value="MFS_dom"/>
</dbReference>
<dbReference type="GO" id="GO:0022857">
    <property type="term" value="F:transmembrane transporter activity"/>
    <property type="evidence" value="ECO:0007669"/>
    <property type="project" value="InterPro"/>
</dbReference>
<feature type="transmembrane region" description="Helical" evidence="7">
    <location>
        <begin position="70"/>
        <end position="92"/>
    </location>
</feature>
<dbReference type="STRING" id="7868.ENSCMIP00000044311"/>
<reference evidence="10" key="1">
    <citation type="journal article" date="2006" name="Science">
        <title>Ancient noncoding elements conserved in the human genome.</title>
        <authorList>
            <person name="Venkatesh B."/>
            <person name="Kirkness E.F."/>
            <person name="Loh Y.H."/>
            <person name="Halpern A.L."/>
            <person name="Lee A.P."/>
            <person name="Johnson J."/>
            <person name="Dandona N."/>
            <person name="Viswanathan L.D."/>
            <person name="Tay A."/>
            <person name="Venter J.C."/>
            <person name="Strausberg R.L."/>
            <person name="Brenner S."/>
        </authorList>
    </citation>
    <scope>NUCLEOTIDE SEQUENCE [LARGE SCALE GENOMIC DNA]</scope>
</reference>
<feature type="transmembrane region" description="Helical" evidence="7">
    <location>
        <begin position="294"/>
        <end position="315"/>
    </location>
</feature>
<evidence type="ECO:0000256" key="4">
    <source>
        <dbReference type="ARBA" id="ARBA00022989"/>
    </source>
</evidence>
<feature type="domain" description="Major facilitator superfamily (MFS) profile" evidence="8">
    <location>
        <begin position="9"/>
        <end position="457"/>
    </location>
</feature>
<dbReference type="GO" id="GO:0003376">
    <property type="term" value="P:sphingosine-1-phosphate receptor signaling pathway"/>
    <property type="evidence" value="ECO:0007669"/>
    <property type="project" value="TreeGrafter"/>
</dbReference>
<feature type="transmembrane region" description="Helical" evidence="7">
    <location>
        <begin position="327"/>
        <end position="348"/>
    </location>
</feature>
<reference evidence="10" key="3">
    <citation type="journal article" date="2014" name="Nature">
        <title>Elephant shark genome provides unique insights into gnathostome evolution.</title>
        <authorList>
            <consortium name="International Elephant Shark Genome Sequencing Consortium"/>
            <person name="Venkatesh B."/>
            <person name="Lee A.P."/>
            <person name="Ravi V."/>
            <person name="Maurya A.K."/>
            <person name="Lian M.M."/>
            <person name="Swann J.B."/>
            <person name="Ohta Y."/>
            <person name="Flajnik M.F."/>
            <person name="Sutoh Y."/>
            <person name="Kasahara M."/>
            <person name="Hoon S."/>
            <person name="Gangu V."/>
            <person name="Roy S.W."/>
            <person name="Irimia M."/>
            <person name="Korzh V."/>
            <person name="Kondrychyn I."/>
            <person name="Lim Z.W."/>
            <person name="Tay B.H."/>
            <person name="Tohari S."/>
            <person name="Kong K.W."/>
            <person name="Ho S."/>
            <person name="Lorente-Galdos B."/>
            <person name="Quilez J."/>
            <person name="Marques-Bonet T."/>
            <person name="Raney B.J."/>
            <person name="Ingham P.W."/>
            <person name="Tay A."/>
            <person name="Hillier L.W."/>
            <person name="Minx P."/>
            <person name="Boehm T."/>
            <person name="Wilson R.K."/>
            <person name="Brenner S."/>
            <person name="Warren W.C."/>
        </authorList>
    </citation>
    <scope>NUCLEOTIDE SEQUENCE [LARGE SCALE GENOMIC DNA]</scope>
</reference>
<evidence type="ECO:0000256" key="5">
    <source>
        <dbReference type="ARBA" id="ARBA00023136"/>
    </source>
</evidence>
<feature type="transmembrane region" description="Helical" evidence="7">
    <location>
        <begin position="160"/>
        <end position="179"/>
    </location>
</feature>
<evidence type="ECO:0000259" key="8">
    <source>
        <dbReference type="PROSITE" id="PS50850"/>
    </source>
</evidence>
<feature type="transmembrane region" description="Helical" evidence="7">
    <location>
        <begin position="354"/>
        <end position="382"/>
    </location>
</feature>
<reference evidence="10" key="2">
    <citation type="journal article" date="2007" name="PLoS Biol.">
        <title>Survey sequencing and comparative analysis of the elephant shark (Callorhinchus milii) genome.</title>
        <authorList>
            <person name="Venkatesh B."/>
            <person name="Kirkness E.F."/>
            <person name="Loh Y.H."/>
            <person name="Halpern A.L."/>
            <person name="Lee A.P."/>
            <person name="Johnson J."/>
            <person name="Dandona N."/>
            <person name="Viswanathan L.D."/>
            <person name="Tay A."/>
            <person name="Venter J.C."/>
            <person name="Strausberg R.L."/>
            <person name="Brenner S."/>
        </authorList>
    </citation>
    <scope>NUCLEOTIDE SEQUENCE [LARGE SCALE GENOMIC DNA]</scope>
</reference>
<dbReference type="SUPFAM" id="SSF103473">
    <property type="entry name" value="MFS general substrate transporter"/>
    <property type="match status" value="1"/>
</dbReference>
<dbReference type="InParanoid" id="A0A4W3JZ45"/>
<keyword evidence="10" id="KW-1185">Reference proteome</keyword>
<evidence type="ECO:0000256" key="2">
    <source>
        <dbReference type="ARBA" id="ARBA00022448"/>
    </source>
</evidence>
<feature type="transmembrane region" description="Helical" evidence="7">
    <location>
        <begin position="191"/>
        <end position="211"/>
    </location>
</feature>
<dbReference type="InterPro" id="IPR036259">
    <property type="entry name" value="MFS_trans_sf"/>
</dbReference>
<dbReference type="Gene3D" id="1.20.1250.20">
    <property type="entry name" value="MFS general substrate transporter like domains"/>
    <property type="match status" value="1"/>
</dbReference>
<dbReference type="Pfam" id="PF07690">
    <property type="entry name" value="MFS_1"/>
    <property type="match status" value="1"/>
</dbReference>
<organism evidence="9 10">
    <name type="scientific">Callorhinchus milii</name>
    <name type="common">Ghost shark</name>
    <dbReference type="NCBI Taxonomy" id="7868"/>
    <lineage>
        <taxon>Eukaryota</taxon>
        <taxon>Metazoa</taxon>
        <taxon>Chordata</taxon>
        <taxon>Craniata</taxon>
        <taxon>Vertebrata</taxon>
        <taxon>Chondrichthyes</taxon>
        <taxon>Holocephali</taxon>
        <taxon>Chimaeriformes</taxon>
        <taxon>Callorhinchidae</taxon>
        <taxon>Callorhinchus</taxon>
    </lineage>
</organism>
<protein>
    <submittedName>
        <fullName evidence="9">SPNS lysolipid transporter 2, sphingosine-1-phosphate</fullName>
    </submittedName>
</protein>
<dbReference type="GO" id="GO:0046624">
    <property type="term" value="F:sphingolipid transporter activity"/>
    <property type="evidence" value="ECO:0007669"/>
    <property type="project" value="TreeGrafter"/>
</dbReference>
<reference evidence="9" key="5">
    <citation type="submission" date="2025-09" db="UniProtKB">
        <authorList>
            <consortium name="Ensembl"/>
        </authorList>
    </citation>
    <scope>IDENTIFICATION</scope>
</reference>
<comment type="subcellular location">
    <subcellularLocation>
        <location evidence="1">Membrane</location>
        <topology evidence="1">Multi-pass membrane protein</topology>
    </subcellularLocation>
</comment>
<dbReference type="InterPro" id="IPR044770">
    <property type="entry name" value="MFS_spinster-like"/>
</dbReference>